<gene>
    <name evidence="1" type="ORF">ENW73_08235</name>
</gene>
<proteinExistence type="predicted"/>
<dbReference type="EMBL" id="DTLI01000196">
    <property type="protein sequence ID" value="HHS52825.1"/>
    <property type="molecule type" value="Genomic_DNA"/>
</dbReference>
<name>A0A7C6A9X8_UNCW3</name>
<accession>A0A7C6A9X8</accession>
<comment type="caution">
    <text evidence="1">The sequence shown here is derived from an EMBL/GenBank/DDBJ whole genome shotgun (WGS) entry which is preliminary data.</text>
</comment>
<sequence length="108" mass="12531">MKDGRNEITNEYEMESRDLITYDYFSQSDSSFSYHFYQSSIFQFTNGSEAKTKKSKEENLLLRWQNETNGAQRINLLAEWRKTVSDLAGQVLDTNYLELLGLLLSALA</sequence>
<reference evidence="1" key="1">
    <citation type="journal article" date="2020" name="mSystems">
        <title>Genome- and Community-Level Interaction Insights into Carbon Utilization and Element Cycling Functions of Hydrothermarchaeota in Hydrothermal Sediment.</title>
        <authorList>
            <person name="Zhou Z."/>
            <person name="Liu Y."/>
            <person name="Xu W."/>
            <person name="Pan J."/>
            <person name="Luo Z.H."/>
            <person name="Li M."/>
        </authorList>
    </citation>
    <scope>NUCLEOTIDE SEQUENCE [LARGE SCALE GENOMIC DNA]</scope>
    <source>
        <strain evidence="1">SpSt-876</strain>
    </source>
</reference>
<organism evidence="1">
    <name type="scientific">candidate division WOR-3 bacterium</name>
    <dbReference type="NCBI Taxonomy" id="2052148"/>
    <lineage>
        <taxon>Bacteria</taxon>
        <taxon>Bacteria division WOR-3</taxon>
    </lineage>
</organism>
<dbReference type="AlphaFoldDB" id="A0A7C6A9X8"/>
<protein>
    <submittedName>
        <fullName evidence="1">Uncharacterized protein</fullName>
    </submittedName>
</protein>
<evidence type="ECO:0000313" key="1">
    <source>
        <dbReference type="EMBL" id="HHS52825.1"/>
    </source>
</evidence>